<sequence>MNSAIFLALFFCITLSAGEVVQHSSCGGLGQFNQVRIVEGSAGSLTAGRQYTIEADFTTHHAASGLEVNVVVKDSNGKVATIFDEELPNSAVVPEIPYTVRFYYTPAAHLAGTNVAIKIQVEHVHTAEEWEDHEEHDEDCAIVNVKIV</sequence>
<evidence type="ECO:0000313" key="2">
    <source>
        <dbReference type="EMBL" id="OXA53558.1"/>
    </source>
</evidence>
<name>A0A226E8E4_FOLCA</name>
<dbReference type="Proteomes" id="UP000198287">
    <property type="component" value="Unassembled WGS sequence"/>
</dbReference>
<comment type="caution">
    <text evidence="2">The sequence shown here is derived from an EMBL/GenBank/DDBJ whole genome shotgun (WGS) entry which is preliminary data.</text>
</comment>
<protein>
    <submittedName>
        <fullName evidence="2">Uncharacterized protein</fullName>
    </submittedName>
</protein>
<organism evidence="2 3">
    <name type="scientific">Folsomia candida</name>
    <name type="common">Springtail</name>
    <dbReference type="NCBI Taxonomy" id="158441"/>
    <lineage>
        <taxon>Eukaryota</taxon>
        <taxon>Metazoa</taxon>
        <taxon>Ecdysozoa</taxon>
        <taxon>Arthropoda</taxon>
        <taxon>Hexapoda</taxon>
        <taxon>Collembola</taxon>
        <taxon>Entomobryomorpha</taxon>
        <taxon>Isotomoidea</taxon>
        <taxon>Isotomidae</taxon>
        <taxon>Proisotominae</taxon>
        <taxon>Folsomia</taxon>
    </lineage>
</organism>
<proteinExistence type="predicted"/>
<keyword evidence="3" id="KW-1185">Reference proteome</keyword>
<keyword evidence="1" id="KW-0732">Signal</keyword>
<dbReference type="AlphaFoldDB" id="A0A226E8E4"/>
<evidence type="ECO:0000313" key="3">
    <source>
        <dbReference type="Proteomes" id="UP000198287"/>
    </source>
</evidence>
<gene>
    <name evidence="2" type="ORF">Fcan01_10132</name>
</gene>
<feature type="signal peptide" evidence="1">
    <location>
        <begin position="1"/>
        <end position="18"/>
    </location>
</feature>
<feature type="chain" id="PRO_5012217708" evidence="1">
    <location>
        <begin position="19"/>
        <end position="148"/>
    </location>
</feature>
<evidence type="ECO:0000256" key="1">
    <source>
        <dbReference type="SAM" id="SignalP"/>
    </source>
</evidence>
<accession>A0A226E8E4</accession>
<reference evidence="2 3" key="1">
    <citation type="submission" date="2015-12" db="EMBL/GenBank/DDBJ databases">
        <title>The genome of Folsomia candida.</title>
        <authorList>
            <person name="Faddeeva A."/>
            <person name="Derks M.F."/>
            <person name="Anvar Y."/>
            <person name="Smit S."/>
            <person name="Van Straalen N."/>
            <person name="Roelofs D."/>
        </authorList>
    </citation>
    <scope>NUCLEOTIDE SEQUENCE [LARGE SCALE GENOMIC DNA]</scope>
    <source>
        <strain evidence="2 3">VU population</strain>
        <tissue evidence="2">Whole body</tissue>
    </source>
</reference>
<dbReference type="EMBL" id="LNIX01000005">
    <property type="protein sequence ID" value="OXA53558.1"/>
    <property type="molecule type" value="Genomic_DNA"/>
</dbReference>